<feature type="compositionally biased region" description="Basic and acidic residues" evidence="1">
    <location>
        <begin position="47"/>
        <end position="58"/>
    </location>
</feature>
<proteinExistence type="predicted"/>
<dbReference type="AlphaFoldDB" id="A0A835FQN3"/>
<sequence length="458" mass="51461">MPDCDSTWKRKTKRKTKKSKRLKDDAAVAMSAYEYDSPKKKTKKMKEKQEEDDGKKMEKANKIVPDAGDEQNHWPSLYLVIQHNVQRPSYPLYKVDFKPKTVDHPHPIPSPCRIKLLNAKHDMSFAAVSSRRRSWIVGVGGREPRPNGGPGETLVFDCKSERVAMGPRPMSFKFSPIVFSVGDKVYALSRMPSLHLMQTDLPPWFEMLDLSGASLVNGKLSTGYSSSWWPLPPPPLFPIFDEDWTRLDSGPPIVMVESYAVVGNFILLSIVRDPFTERDAGTVAFDVCAEEWHYVDRDRNLPFIGQAFPCGDHLFLASSRSADWHQLAGFNISVTKQTNSSSLMLSIVEVPVIADATAANNNFPAISSGEFLSLMGSGVICTVGCCIYNWDSDEDQERDNICIDFYGPINVEEEDAESQRAGKIVVPSNRSEYFFRLNEPVYKLKAPTLVSAMWMDAI</sequence>
<dbReference type="InterPro" id="IPR012871">
    <property type="entry name" value="DUF1668_ORYSA"/>
</dbReference>
<gene>
    <name evidence="2" type="ORF">HU200_006120</name>
</gene>
<dbReference type="PANTHER" id="PTHR33085">
    <property type="entry name" value="OS12G0113100 PROTEIN-RELATED"/>
    <property type="match status" value="1"/>
</dbReference>
<organism evidence="2 3">
    <name type="scientific">Digitaria exilis</name>
    <dbReference type="NCBI Taxonomy" id="1010633"/>
    <lineage>
        <taxon>Eukaryota</taxon>
        <taxon>Viridiplantae</taxon>
        <taxon>Streptophyta</taxon>
        <taxon>Embryophyta</taxon>
        <taxon>Tracheophyta</taxon>
        <taxon>Spermatophyta</taxon>
        <taxon>Magnoliopsida</taxon>
        <taxon>Liliopsida</taxon>
        <taxon>Poales</taxon>
        <taxon>Poaceae</taxon>
        <taxon>PACMAD clade</taxon>
        <taxon>Panicoideae</taxon>
        <taxon>Panicodae</taxon>
        <taxon>Paniceae</taxon>
        <taxon>Anthephorinae</taxon>
        <taxon>Digitaria</taxon>
    </lineage>
</organism>
<keyword evidence="3" id="KW-1185">Reference proteome</keyword>
<name>A0A835FQN3_9POAL</name>
<accession>A0A835FQN3</accession>
<feature type="compositionally biased region" description="Basic residues" evidence="1">
    <location>
        <begin position="9"/>
        <end position="21"/>
    </location>
</feature>
<comment type="caution">
    <text evidence="2">The sequence shown here is derived from an EMBL/GenBank/DDBJ whole genome shotgun (WGS) entry which is preliminary data.</text>
</comment>
<dbReference type="Proteomes" id="UP000636709">
    <property type="component" value="Unassembled WGS sequence"/>
</dbReference>
<feature type="region of interest" description="Disordered" evidence="1">
    <location>
        <begin position="1"/>
        <end position="58"/>
    </location>
</feature>
<reference evidence="2" key="1">
    <citation type="submission" date="2020-07" db="EMBL/GenBank/DDBJ databases">
        <title>Genome sequence and genetic diversity analysis of an under-domesticated orphan crop, white fonio (Digitaria exilis).</title>
        <authorList>
            <person name="Bennetzen J.L."/>
            <person name="Chen S."/>
            <person name="Ma X."/>
            <person name="Wang X."/>
            <person name="Yssel A.E.J."/>
            <person name="Chaluvadi S.R."/>
            <person name="Johnson M."/>
            <person name="Gangashetty P."/>
            <person name="Hamidou F."/>
            <person name="Sanogo M.D."/>
            <person name="Zwaenepoel A."/>
            <person name="Wallace J."/>
            <person name="Van De Peer Y."/>
            <person name="Van Deynze A."/>
        </authorList>
    </citation>
    <scope>NUCLEOTIDE SEQUENCE</scope>
    <source>
        <tissue evidence="2">Leaves</tissue>
    </source>
</reference>
<evidence type="ECO:0000256" key="1">
    <source>
        <dbReference type="SAM" id="MobiDB-lite"/>
    </source>
</evidence>
<evidence type="ECO:0000313" key="2">
    <source>
        <dbReference type="EMBL" id="KAF8772125.1"/>
    </source>
</evidence>
<evidence type="ECO:0000313" key="3">
    <source>
        <dbReference type="Proteomes" id="UP000636709"/>
    </source>
</evidence>
<dbReference type="Pfam" id="PF07893">
    <property type="entry name" value="DUF1668"/>
    <property type="match status" value="1"/>
</dbReference>
<dbReference type="EMBL" id="JACEFO010000429">
    <property type="protein sequence ID" value="KAF8772125.1"/>
    <property type="molecule type" value="Genomic_DNA"/>
</dbReference>
<dbReference type="OrthoDB" id="590031at2759"/>
<dbReference type="PANTHER" id="PTHR33085:SF37">
    <property type="entry name" value="OS12G0139800 PROTEIN"/>
    <property type="match status" value="1"/>
</dbReference>
<protein>
    <submittedName>
        <fullName evidence="2">Uncharacterized protein</fullName>
    </submittedName>
</protein>